<evidence type="ECO:0000256" key="5">
    <source>
        <dbReference type="ARBA" id="ARBA00023002"/>
    </source>
</evidence>
<dbReference type="OrthoDB" id="9792592at2"/>
<dbReference type="NCBIfam" id="NF007123">
    <property type="entry name" value="PRK09564.1"/>
    <property type="match status" value="1"/>
</dbReference>
<dbReference type="PANTHER" id="PTHR43429:SF1">
    <property type="entry name" value="NAD(P)H SULFUR OXIDOREDUCTASE (COA-DEPENDENT)"/>
    <property type="match status" value="1"/>
</dbReference>
<comment type="cofactor">
    <cofactor evidence="1">
        <name>FAD</name>
        <dbReference type="ChEBI" id="CHEBI:57692"/>
    </cofactor>
</comment>
<feature type="domain" description="Pyridine nucleotide-disulphide oxidoreductase dimerisation" evidence="7">
    <location>
        <begin position="328"/>
        <end position="429"/>
    </location>
</feature>
<feature type="domain" description="FAD/NAD(P)-binding" evidence="8">
    <location>
        <begin position="2"/>
        <end position="306"/>
    </location>
</feature>
<dbReference type="Pfam" id="PF07992">
    <property type="entry name" value="Pyr_redox_2"/>
    <property type="match status" value="1"/>
</dbReference>
<dbReference type="InterPro" id="IPR016156">
    <property type="entry name" value="FAD/NAD-linked_Rdtase_dimer_sf"/>
</dbReference>
<sequence>MRYVIIGGVAAGMSAAMEIIRTDETADVTVLERGDVYSYGQCGLPYVIGGVIPSVDKVIARIVETFRDKYHIDAKVHTEVTKVDTDQQVVHGVHTETKEPFQAPYDRLLIALGSVPIVPDWKGIDLQGIHTLKTLDDTLGIKDDLTDKIRHVTIVGGGYVGLEMAENFRNLGKDVSMIQRGEQVATIFDLDMAELIHEEAKKQGVELILGEAVEGFTGEERVETVVTDKNSYQTDFVLLAIGVRPETDLLKDTGIYRNKQGAIHVNSYMQTSIDYVYAAGNCATQFHIIKQLDDYIPLGTTANKQGRIAGANMAGNALAFKGIVGTSIMKFFDLTLGRTGLNEKEAERYNLPFGVMKTKALSHAGYYPGGESLHVKLIYHKETKQLLGGQVIGKEGVDKRIDVLATALYNQMTIHQLLDLDLAYAPPYNGVWDPIQQLARKTKR</sequence>
<organism evidence="9 10">
    <name type="scientific">Oceanobacillus limi</name>
    <dbReference type="NCBI Taxonomy" id="930131"/>
    <lineage>
        <taxon>Bacteria</taxon>
        <taxon>Bacillati</taxon>
        <taxon>Bacillota</taxon>
        <taxon>Bacilli</taxon>
        <taxon>Bacillales</taxon>
        <taxon>Bacillaceae</taxon>
        <taxon>Oceanobacillus</taxon>
    </lineage>
</organism>
<evidence type="ECO:0000313" key="9">
    <source>
        <dbReference type="EMBL" id="SET47193.1"/>
    </source>
</evidence>
<dbReference type="Pfam" id="PF02852">
    <property type="entry name" value="Pyr_redox_dim"/>
    <property type="match status" value="1"/>
</dbReference>
<evidence type="ECO:0000256" key="6">
    <source>
        <dbReference type="ARBA" id="ARBA00023284"/>
    </source>
</evidence>
<dbReference type="Gene3D" id="3.50.50.60">
    <property type="entry name" value="FAD/NAD(P)-binding domain"/>
    <property type="match status" value="2"/>
</dbReference>
<proteinExistence type="inferred from homology"/>
<name>A0A1I0EQW9_9BACI</name>
<protein>
    <submittedName>
        <fullName evidence="9">NADPH-dependent 2,4-dienoyl-CoA reductase, sulfur reductase</fullName>
    </submittedName>
</protein>
<dbReference type="SUPFAM" id="SSF55424">
    <property type="entry name" value="FAD/NAD-linked reductases, dimerisation (C-terminal) domain"/>
    <property type="match status" value="1"/>
</dbReference>
<dbReference type="AlphaFoldDB" id="A0A1I0EQW9"/>
<keyword evidence="6" id="KW-0676">Redox-active center</keyword>
<evidence type="ECO:0000256" key="1">
    <source>
        <dbReference type="ARBA" id="ARBA00001974"/>
    </source>
</evidence>
<dbReference type="EMBL" id="FOHE01000012">
    <property type="protein sequence ID" value="SET47193.1"/>
    <property type="molecule type" value="Genomic_DNA"/>
</dbReference>
<dbReference type="SUPFAM" id="SSF51905">
    <property type="entry name" value="FAD/NAD(P)-binding domain"/>
    <property type="match status" value="1"/>
</dbReference>
<keyword evidence="4" id="KW-0274">FAD</keyword>
<evidence type="ECO:0000313" key="10">
    <source>
        <dbReference type="Proteomes" id="UP000198618"/>
    </source>
</evidence>
<dbReference type="RefSeq" id="WP_090870634.1">
    <property type="nucleotide sequence ID" value="NZ_FOHE01000012.1"/>
</dbReference>
<dbReference type="InterPro" id="IPR050260">
    <property type="entry name" value="FAD-bd_OxRdtase"/>
</dbReference>
<evidence type="ECO:0000256" key="2">
    <source>
        <dbReference type="ARBA" id="ARBA00009130"/>
    </source>
</evidence>
<dbReference type="PRINTS" id="PR00411">
    <property type="entry name" value="PNDRDTASEI"/>
</dbReference>
<dbReference type="InterPro" id="IPR023753">
    <property type="entry name" value="FAD/NAD-binding_dom"/>
</dbReference>
<keyword evidence="10" id="KW-1185">Reference proteome</keyword>
<dbReference type="GO" id="GO:0016491">
    <property type="term" value="F:oxidoreductase activity"/>
    <property type="evidence" value="ECO:0007669"/>
    <property type="project" value="UniProtKB-KW"/>
</dbReference>
<dbReference type="InterPro" id="IPR036188">
    <property type="entry name" value="FAD/NAD-bd_sf"/>
</dbReference>
<dbReference type="Proteomes" id="UP000198618">
    <property type="component" value="Unassembled WGS sequence"/>
</dbReference>
<comment type="similarity">
    <text evidence="2">Belongs to the class-III pyridine nucleotide-disulfide oxidoreductase family.</text>
</comment>
<reference evidence="9 10" key="1">
    <citation type="submission" date="2016-10" db="EMBL/GenBank/DDBJ databases">
        <authorList>
            <person name="de Groot N.N."/>
        </authorList>
    </citation>
    <scope>NUCLEOTIDE SEQUENCE [LARGE SCALE GENOMIC DNA]</scope>
    <source>
        <strain evidence="9 10">IBRC-M 10780</strain>
    </source>
</reference>
<evidence type="ECO:0000256" key="3">
    <source>
        <dbReference type="ARBA" id="ARBA00022630"/>
    </source>
</evidence>
<dbReference type="STRING" id="930131.SAMN05216389_11227"/>
<dbReference type="InterPro" id="IPR004099">
    <property type="entry name" value="Pyr_nucl-diS_OxRdtase_dimer"/>
</dbReference>
<dbReference type="PRINTS" id="PR00368">
    <property type="entry name" value="FADPNR"/>
</dbReference>
<evidence type="ECO:0000256" key="4">
    <source>
        <dbReference type="ARBA" id="ARBA00022827"/>
    </source>
</evidence>
<gene>
    <name evidence="9" type="ORF">SAMN05216389_11227</name>
</gene>
<evidence type="ECO:0000259" key="8">
    <source>
        <dbReference type="Pfam" id="PF07992"/>
    </source>
</evidence>
<keyword evidence="5" id="KW-0560">Oxidoreductase</keyword>
<accession>A0A1I0EQW9</accession>
<evidence type="ECO:0000259" key="7">
    <source>
        <dbReference type="Pfam" id="PF02852"/>
    </source>
</evidence>
<dbReference type="PANTHER" id="PTHR43429">
    <property type="entry name" value="PYRIDINE NUCLEOTIDE-DISULFIDE OXIDOREDUCTASE DOMAIN-CONTAINING"/>
    <property type="match status" value="1"/>
</dbReference>
<keyword evidence="3" id="KW-0285">Flavoprotein</keyword>